<organism evidence="2 3">
    <name type="scientific">Prauserella muralis</name>
    <dbReference type="NCBI Taxonomy" id="588067"/>
    <lineage>
        <taxon>Bacteria</taxon>
        <taxon>Bacillati</taxon>
        <taxon>Actinomycetota</taxon>
        <taxon>Actinomycetes</taxon>
        <taxon>Pseudonocardiales</taxon>
        <taxon>Pseudonocardiaceae</taxon>
        <taxon>Prauserella</taxon>
    </lineage>
</organism>
<gene>
    <name evidence="2" type="ORF">BAY60_20975</name>
</gene>
<feature type="region of interest" description="Disordered" evidence="1">
    <location>
        <begin position="78"/>
        <end position="136"/>
    </location>
</feature>
<keyword evidence="3" id="KW-1185">Reference proteome</keyword>
<reference evidence="2 3" key="1">
    <citation type="submission" date="2016-07" db="EMBL/GenBank/DDBJ databases">
        <title>Draft genome sequence of Prauserella muralis DSM 45305, isolated from a mould-covered wall in an indoor environment.</title>
        <authorList>
            <person name="Ruckert C."/>
            <person name="Albersmeier A."/>
            <person name="Jiang C.-L."/>
            <person name="Jiang Y."/>
            <person name="Kalinowski J."/>
            <person name="Schneider O."/>
            <person name="Winkler A."/>
            <person name="Zotchev S.B."/>
        </authorList>
    </citation>
    <scope>NUCLEOTIDE SEQUENCE [LARGE SCALE GENOMIC DNA]</scope>
    <source>
        <strain evidence="2 3">DSM 45305</strain>
    </source>
</reference>
<sequence length="136" mass="14158">MDDGEGVRGVALGARLVAQHAERGHHDVNGPVAGDDLGEHGLVGGHVVGVELDARHRGGARLAQGRLLGVQVVAAPGRQHELPRTLPREPYRDGQADLTAPAQDGDCSGHEDAVCWTGEQPAAGGRHRGGSWPSPR</sequence>
<name>A0A2V4AQN6_9PSEU</name>
<protein>
    <submittedName>
        <fullName evidence="2">Uncharacterized protein</fullName>
    </submittedName>
</protein>
<proteinExistence type="predicted"/>
<dbReference type="Proteomes" id="UP000249915">
    <property type="component" value="Unassembled WGS sequence"/>
</dbReference>
<comment type="caution">
    <text evidence="2">The sequence shown here is derived from an EMBL/GenBank/DDBJ whole genome shotgun (WGS) entry which is preliminary data.</text>
</comment>
<dbReference type="AlphaFoldDB" id="A0A2V4AQN6"/>
<evidence type="ECO:0000313" key="3">
    <source>
        <dbReference type="Proteomes" id="UP000249915"/>
    </source>
</evidence>
<accession>A0A2V4AQN6</accession>
<dbReference type="EMBL" id="MASW01000005">
    <property type="protein sequence ID" value="PXY22344.1"/>
    <property type="molecule type" value="Genomic_DNA"/>
</dbReference>
<evidence type="ECO:0000313" key="2">
    <source>
        <dbReference type="EMBL" id="PXY22344.1"/>
    </source>
</evidence>
<evidence type="ECO:0000256" key="1">
    <source>
        <dbReference type="SAM" id="MobiDB-lite"/>
    </source>
</evidence>
<feature type="compositionally biased region" description="Basic and acidic residues" evidence="1">
    <location>
        <begin position="78"/>
        <end position="95"/>
    </location>
</feature>